<reference evidence="1 2" key="1">
    <citation type="submission" date="2019-04" db="EMBL/GenBank/DDBJ databases">
        <title>Friends and foes A comparative genomics study of 23 Aspergillus species from section Flavi.</title>
        <authorList>
            <consortium name="DOE Joint Genome Institute"/>
            <person name="Kjaerbolling I."/>
            <person name="Vesth T."/>
            <person name="Frisvad J.C."/>
            <person name="Nybo J.L."/>
            <person name="Theobald S."/>
            <person name="Kildgaard S."/>
            <person name="Isbrandt T."/>
            <person name="Kuo A."/>
            <person name="Sato A."/>
            <person name="Lyhne E.K."/>
            <person name="Kogle M.E."/>
            <person name="Wiebenga A."/>
            <person name="Kun R.S."/>
            <person name="Lubbers R.J."/>
            <person name="Makela M.R."/>
            <person name="Barry K."/>
            <person name="Chovatia M."/>
            <person name="Clum A."/>
            <person name="Daum C."/>
            <person name="Haridas S."/>
            <person name="He G."/>
            <person name="LaButti K."/>
            <person name="Lipzen A."/>
            <person name="Mondo S."/>
            <person name="Riley R."/>
            <person name="Salamov A."/>
            <person name="Simmons B.A."/>
            <person name="Magnuson J.K."/>
            <person name="Henrissat B."/>
            <person name="Mortensen U.H."/>
            <person name="Larsen T.O."/>
            <person name="Devries R.P."/>
            <person name="Grigoriev I.V."/>
            <person name="Machida M."/>
            <person name="Baker S.E."/>
            <person name="Andersen M.R."/>
        </authorList>
    </citation>
    <scope>NUCLEOTIDE SEQUENCE [LARGE SCALE GENOMIC DNA]</scope>
    <source>
        <strain evidence="1 2">CBS 117625</strain>
    </source>
</reference>
<accession>A0A5N6SLA1</accession>
<keyword evidence="2" id="KW-1185">Reference proteome</keyword>
<dbReference type="AlphaFoldDB" id="A0A5N6SLA1"/>
<evidence type="ECO:0000313" key="1">
    <source>
        <dbReference type="EMBL" id="KAE8135476.1"/>
    </source>
</evidence>
<sequence length="103" mass="12184">MWSHHRQKIESVESGHMLKLLRNYHRSQGRGFLLSCVFGFGEILRRDQHHHLDVDVKEQCIIATAIHGHYDTLQAFMRELKDQMLQKRVLNALVQNNDIEPLR</sequence>
<dbReference type="GeneID" id="43639331"/>
<dbReference type="RefSeq" id="XP_031911539.1">
    <property type="nucleotide sequence ID" value="XM_032055121.1"/>
</dbReference>
<evidence type="ECO:0000313" key="2">
    <source>
        <dbReference type="Proteomes" id="UP000325672"/>
    </source>
</evidence>
<protein>
    <submittedName>
        <fullName evidence="1">Uncharacterized protein</fullName>
    </submittedName>
</protein>
<proteinExistence type="predicted"/>
<name>A0A5N6SLA1_ASPPS</name>
<gene>
    <name evidence="1" type="ORF">BDV38DRAFT_252381</name>
</gene>
<dbReference type="OrthoDB" id="7464126at2759"/>
<dbReference type="Proteomes" id="UP000325672">
    <property type="component" value="Unassembled WGS sequence"/>
</dbReference>
<dbReference type="EMBL" id="ML743593">
    <property type="protein sequence ID" value="KAE8135476.1"/>
    <property type="molecule type" value="Genomic_DNA"/>
</dbReference>
<organism evidence="1 2">
    <name type="scientific">Aspergillus pseudotamarii</name>
    <dbReference type="NCBI Taxonomy" id="132259"/>
    <lineage>
        <taxon>Eukaryota</taxon>
        <taxon>Fungi</taxon>
        <taxon>Dikarya</taxon>
        <taxon>Ascomycota</taxon>
        <taxon>Pezizomycotina</taxon>
        <taxon>Eurotiomycetes</taxon>
        <taxon>Eurotiomycetidae</taxon>
        <taxon>Eurotiales</taxon>
        <taxon>Aspergillaceae</taxon>
        <taxon>Aspergillus</taxon>
        <taxon>Aspergillus subgen. Circumdati</taxon>
    </lineage>
</organism>